<dbReference type="InterPro" id="IPR016032">
    <property type="entry name" value="Sig_transdc_resp-reg_C-effctor"/>
</dbReference>
<dbReference type="InterPro" id="IPR000792">
    <property type="entry name" value="Tscrpt_reg_LuxR_C"/>
</dbReference>
<evidence type="ECO:0000256" key="2">
    <source>
        <dbReference type="ARBA" id="ARBA00023125"/>
    </source>
</evidence>
<evidence type="ECO:0000259" key="4">
    <source>
        <dbReference type="PROSITE" id="PS50043"/>
    </source>
</evidence>
<comment type="caution">
    <text evidence="5">The sequence shown here is derived from an EMBL/GenBank/DDBJ whole genome shotgun (WGS) entry which is preliminary data.</text>
</comment>
<dbReference type="Gene3D" id="1.10.10.10">
    <property type="entry name" value="Winged helix-like DNA-binding domain superfamily/Winged helix DNA-binding domain"/>
    <property type="match status" value="1"/>
</dbReference>
<sequence length="100" mass="10938">MDRLIAVKSTEVWVAALPRVDRLTSREREVFALLSQGVSNQALADSLYVSERTVRAHISNISEKLELDSRLQLCLASHSHNFGCRAALAKTVADDNSGAS</sequence>
<dbReference type="Proteomes" id="UP001519310">
    <property type="component" value="Unassembled WGS sequence"/>
</dbReference>
<dbReference type="SMART" id="SM00421">
    <property type="entry name" value="HTH_LUXR"/>
    <property type="match status" value="1"/>
</dbReference>
<evidence type="ECO:0000256" key="3">
    <source>
        <dbReference type="ARBA" id="ARBA00023163"/>
    </source>
</evidence>
<name>A0ABS4L8X8_STRAV</name>
<keyword evidence="2 5" id="KW-0238">DNA-binding</keyword>
<dbReference type="Pfam" id="PF00196">
    <property type="entry name" value="GerE"/>
    <property type="match status" value="1"/>
</dbReference>
<dbReference type="PANTHER" id="PTHR44688">
    <property type="entry name" value="DNA-BINDING TRANSCRIPTIONAL ACTIVATOR DEVR_DOSR"/>
    <property type="match status" value="1"/>
</dbReference>
<dbReference type="EMBL" id="JAGGLQ010000008">
    <property type="protein sequence ID" value="MBP2038570.1"/>
    <property type="molecule type" value="Genomic_DNA"/>
</dbReference>
<keyword evidence="6" id="KW-1185">Reference proteome</keyword>
<protein>
    <submittedName>
        <fullName evidence="5">DNA-binding NarL/FixJ family response regulator</fullName>
    </submittedName>
</protein>
<gene>
    <name evidence="5" type="ORF">J2Z77_004381</name>
</gene>
<proteinExistence type="predicted"/>
<dbReference type="PRINTS" id="PR00038">
    <property type="entry name" value="HTHLUXR"/>
</dbReference>
<dbReference type="PANTHER" id="PTHR44688:SF16">
    <property type="entry name" value="DNA-BINDING TRANSCRIPTIONAL ACTIVATOR DEVR_DOSR"/>
    <property type="match status" value="1"/>
</dbReference>
<reference evidence="5 6" key="1">
    <citation type="submission" date="2021-03" db="EMBL/GenBank/DDBJ databases">
        <title>Genomic Encyclopedia of Type Strains, Phase IV (KMG-IV): sequencing the most valuable type-strain genomes for metagenomic binning, comparative biology and taxonomic classification.</title>
        <authorList>
            <person name="Goeker M."/>
        </authorList>
    </citation>
    <scope>NUCLEOTIDE SEQUENCE [LARGE SCALE GENOMIC DNA]</scope>
    <source>
        <strain evidence="5 6">DSM 40526</strain>
    </source>
</reference>
<evidence type="ECO:0000313" key="6">
    <source>
        <dbReference type="Proteomes" id="UP001519310"/>
    </source>
</evidence>
<dbReference type="RefSeq" id="WP_189972780.1">
    <property type="nucleotide sequence ID" value="NZ_BMVL01000013.1"/>
</dbReference>
<dbReference type="SUPFAM" id="SSF46894">
    <property type="entry name" value="C-terminal effector domain of the bipartite response regulators"/>
    <property type="match status" value="1"/>
</dbReference>
<feature type="domain" description="HTH luxR-type" evidence="4">
    <location>
        <begin position="16"/>
        <end position="81"/>
    </location>
</feature>
<organism evidence="5 6">
    <name type="scientific">Streptomyces avidinii</name>
    <dbReference type="NCBI Taxonomy" id="1895"/>
    <lineage>
        <taxon>Bacteria</taxon>
        <taxon>Bacillati</taxon>
        <taxon>Actinomycetota</taxon>
        <taxon>Actinomycetes</taxon>
        <taxon>Kitasatosporales</taxon>
        <taxon>Streptomycetaceae</taxon>
        <taxon>Streptomyces</taxon>
    </lineage>
</organism>
<evidence type="ECO:0000256" key="1">
    <source>
        <dbReference type="ARBA" id="ARBA00023015"/>
    </source>
</evidence>
<dbReference type="PROSITE" id="PS50043">
    <property type="entry name" value="HTH_LUXR_2"/>
    <property type="match status" value="1"/>
</dbReference>
<evidence type="ECO:0000313" key="5">
    <source>
        <dbReference type="EMBL" id="MBP2038570.1"/>
    </source>
</evidence>
<keyword evidence="3" id="KW-0804">Transcription</keyword>
<dbReference type="InterPro" id="IPR036388">
    <property type="entry name" value="WH-like_DNA-bd_sf"/>
</dbReference>
<dbReference type="CDD" id="cd06170">
    <property type="entry name" value="LuxR_C_like"/>
    <property type="match status" value="1"/>
</dbReference>
<keyword evidence="1" id="KW-0805">Transcription regulation</keyword>
<dbReference type="GO" id="GO:0003677">
    <property type="term" value="F:DNA binding"/>
    <property type="evidence" value="ECO:0007669"/>
    <property type="project" value="UniProtKB-KW"/>
</dbReference>
<accession>A0ABS4L8X8</accession>